<gene>
    <name evidence="1" type="ORF">SCA03_53780</name>
</gene>
<reference evidence="1 2" key="1">
    <citation type="submission" date="2019-06" db="EMBL/GenBank/DDBJ databases">
        <title>Whole genome shotgun sequence of Streptomyces cacaoi subsp. cacaoi NBRC 12748.</title>
        <authorList>
            <person name="Hosoyama A."/>
            <person name="Uohara A."/>
            <person name="Ohji S."/>
            <person name="Ichikawa N."/>
        </authorList>
    </citation>
    <scope>NUCLEOTIDE SEQUENCE [LARGE SCALE GENOMIC DNA]</scope>
    <source>
        <strain evidence="1 2">NBRC 12748</strain>
    </source>
</reference>
<protein>
    <submittedName>
        <fullName evidence="1">Uncharacterized protein</fullName>
    </submittedName>
</protein>
<accession>A0A4Y3R7X9</accession>
<name>A0A4Y3R7X9_STRCI</name>
<proteinExistence type="predicted"/>
<evidence type="ECO:0000313" key="1">
    <source>
        <dbReference type="EMBL" id="GEB52827.1"/>
    </source>
</evidence>
<organism evidence="1 2">
    <name type="scientific">Streptomyces cacaoi</name>
    <dbReference type="NCBI Taxonomy" id="1898"/>
    <lineage>
        <taxon>Bacteria</taxon>
        <taxon>Bacillati</taxon>
        <taxon>Actinomycetota</taxon>
        <taxon>Actinomycetes</taxon>
        <taxon>Kitasatosporales</taxon>
        <taxon>Streptomycetaceae</taxon>
        <taxon>Streptomyces</taxon>
    </lineage>
</organism>
<sequence>MRELAPPLPLRVTTLCALLAEQRGTPIKLLEWELPANGPFGVLLSRQHEDVIVYQAKATRAHQEHIILAALPSRTEKRAAAAPAAGCRATAP</sequence>
<dbReference type="AlphaFoldDB" id="A0A4Y3R7X9"/>
<evidence type="ECO:0000313" key="2">
    <source>
        <dbReference type="Proteomes" id="UP000319210"/>
    </source>
</evidence>
<dbReference type="EMBL" id="BJMM01000037">
    <property type="protein sequence ID" value="GEB52827.1"/>
    <property type="molecule type" value="Genomic_DNA"/>
</dbReference>
<keyword evidence="2" id="KW-1185">Reference proteome</keyword>
<dbReference type="RefSeq" id="WP_230988926.1">
    <property type="nucleotide sequence ID" value="NZ_BJMM01000037.1"/>
</dbReference>
<dbReference type="Proteomes" id="UP000319210">
    <property type="component" value="Unassembled WGS sequence"/>
</dbReference>
<comment type="caution">
    <text evidence="1">The sequence shown here is derived from an EMBL/GenBank/DDBJ whole genome shotgun (WGS) entry which is preliminary data.</text>
</comment>